<organism evidence="1 2">
    <name type="scientific">Paenibacillus gyeongsangnamensis</name>
    <dbReference type="NCBI Taxonomy" id="3388067"/>
    <lineage>
        <taxon>Bacteria</taxon>
        <taxon>Bacillati</taxon>
        <taxon>Bacillota</taxon>
        <taxon>Bacilli</taxon>
        <taxon>Bacillales</taxon>
        <taxon>Paenibacillaceae</taxon>
        <taxon>Paenibacillus</taxon>
    </lineage>
</organism>
<comment type="caution">
    <text evidence="1">The sequence shown here is derived from an EMBL/GenBank/DDBJ whole genome shotgun (WGS) entry which is preliminary data.</text>
</comment>
<dbReference type="EMBL" id="JAQAGZ010000022">
    <property type="protein sequence ID" value="MCZ8516189.1"/>
    <property type="molecule type" value="Genomic_DNA"/>
</dbReference>
<evidence type="ECO:0000313" key="2">
    <source>
        <dbReference type="Proteomes" id="UP001527882"/>
    </source>
</evidence>
<name>A0ABT4QH44_9BACL</name>
<evidence type="ECO:0008006" key="3">
    <source>
        <dbReference type="Google" id="ProtNLM"/>
    </source>
</evidence>
<accession>A0ABT4QH44</accession>
<protein>
    <recommendedName>
        <fullName evidence="3">TfoX N-terminal domain-containing protein</fullName>
    </recommendedName>
</protein>
<dbReference type="RefSeq" id="WP_269884722.1">
    <property type="nucleotide sequence ID" value="NZ_JAQAGZ010000022.1"/>
</dbReference>
<sequence length="108" mass="12137">MNPLDRYQEVGQAVAEKETGFGQMFGKPCIQLEGKAFAVFFQEAMVFKLTGEAHLQALQLEGAKLWDPSGKKRPMKDWVQVPFAHEQAWPAFAAIALKQCRTALQRQA</sequence>
<keyword evidence="2" id="KW-1185">Reference proteome</keyword>
<dbReference type="Proteomes" id="UP001527882">
    <property type="component" value="Unassembled WGS sequence"/>
</dbReference>
<evidence type="ECO:0000313" key="1">
    <source>
        <dbReference type="EMBL" id="MCZ8516189.1"/>
    </source>
</evidence>
<proteinExistence type="predicted"/>
<reference evidence="1 2" key="1">
    <citation type="submission" date="2022-12" db="EMBL/GenBank/DDBJ databases">
        <title>Draft genome sequence of Paenibacillus sp. dW9.</title>
        <authorList>
            <person name="Choi E.-W."/>
            <person name="Kim D.-U."/>
        </authorList>
    </citation>
    <scope>NUCLEOTIDE SEQUENCE [LARGE SCALE GENOMIC DNA]</scope>
    <source>
        <strain evidence="2">dW9</strain>
    </source>
</reference>
<gene>
    <name evidence="1" type="ORF">O9H85_28110</name>
</gene>